<dbReference type="Gene3D" id="3.40.50.720">
    <property type="entry name" value="NAD(P)-binding Rossmann-like Domain"/>
    <property type="match status" value="1"/>
</dbReference>
<comment type="caution">
    <text evidence="2">The sequence shown here is derived from an EMBL/GenBank/DDBJ whole genome shotgun (WGS) entry which is preliminary data.</text>
</comment>
<reference evidence="2 3" key="1">
    <citation type="journal article" date="2018" name="Genome Biol. Evol.">
        <title>Multiple Roots of Fruiting Body Formation in Amoebozoa.</title>
        <authorList>
            <person name="Hillmann F."/>
            <person name="Forbes G."/>
            <person name="Novohradska S."/>
            <person name="Ferling I."/>
            <person name="Riege K."/>
            <person name="Groth M."/>
            <person name="Westermann M."/>
            <person name="Marz M."/>
            <person name="Spaller T."/>
            <person name="Winckler T."/>
            <person name="Schaap P."/>
            <person name="Glockner G."/>
        </authorList>
    </citation>
    <scope>NUCLEOTIDE SEQUENCE [LARGE SCALE GENOMIC DNA]</scope>
    <source>
        <strain evidence="2 3">Jena</strain>
    </source>
</reference>
<gene>
    <name evidence="2" type="ORF">PROFUN_12431</name>
</gene>
<sequence>MEMNPVEKYHLLSLRTVQKAREGAQQGGEEGTQEAGKRLHNRRTEWKWRREEAQIYWKSCLYLMLLSTGLALVSKLSERTDAIIFAAARDPTNATELKKLSSQNPNFHLVKISAGHEKEIEAAVAEIEKPVIWTTSLRMLAYRLAR</sequence>
<evidence type="ECO:0000256" key="1">
    <source>
        <dbReference type="SAM" id="MobiDB-lite"/>
    </source>
</evidence>
<accession>A0A2P6N5R4</accession>
<dbReference type="InterPro" id="IPR036291">
    <property type="entry name" value="NAD(P)-bd_dom_sf"/>
</dbReference>
<dbReference type="AlphaFoldDB" id="A0A2P6N5R4"/>
<dbReference type="SUPFAM" id="SSF51735">
    <property type="entry name" value="NAD(P)-binding Rossmann-fold domains"/>
    <property type="match status" value="1"/>
</dbReference>
<name>A0A2P6N5R4_9EUKA</name>
<organism evidence="2 3">
    <name type="scientific">Planoprotostelium fungivorum</name>
    <dbReference type="NCBI Taxonomy" id="1890364"/>
    <lineage>
        <taxon>Eukaryota</taxon>
        <taxon>Amoebozoa</taxon>
        <taxon>Evosea</taxon>
        <taxon>Variosea</taxon>
        <taxon>Cavosteliida</taxon>
        <taxon>Cavosteliaceae</taxon>
        <taxon>Planoprotostelium</taxon>
    </lineage>
</organism>
<protein>
    <submittedName>
        <fullName evidence="2">Uncharacterized protein</fullName>
    </submittedName>
</protein>
<dbReference type="EMBL" id="MDYQ01000189">
    <property type="protein sequence ID" value="PRP79290.1"/>
    <property type="molecule type" value="Genomic_DNA"/>
</dbReference>
<dbReference type="Proteomes" id="UP000241769">
    <property type="component" value="Unassembled WGS sequence"/>
</dbReference>
<dbReference type="InParanoid" id="A0A2P6N5R4"/>
<feature type="region of interest" description="Disordered" evidence="1">
    <location>
        <begin position="20"/>
        <end position="41"/>
    </location>
</feature>
<evidence type="ECO:0000313" key="3">
    <source>
        <dbReference type="Proteomes" id="UP000241769"/>
    </source>
</evidence>
<evidence type="ECO:0000313" key="2">
    <source>
        <dbReference type="EMBL" id="PRP79290.1"/>
    </source>
</evidence>
<proteinExistence type="predicted"/>
<keyword evidence="3" id="KW-1185">Reference proteome</keyword>